<evidence type="ECO:0000313" key="2">
    <source>
        <dbReference type="Proteomes" id="UP000287651"/>
    </source>
</evidence>
<sequence>MAIPRRSKIGAMKHWNFLFGMGRVRPWNLVKCLSRIKGVNVEDETWSEGMKHSLDRGQGYKLLRRKERDRVVPWGLHSDRANSSCMMPKTKGASRYMHLISEKHLTEELRRLNWLRRSWDQKALARGKRTQRRVLLKNIPLCCHSSGDEESDAQ</sequence>
<evidence type="ECO:0000313" key="1">
    <source>
        <dbReference type="EMBL" id="RRT65525.1"/>
    </source>
</evidence>
<protein>
    <submittedName>
        <fullName evidence="1">Uncharacterized protein</fullName>
    </submittedName>
</protein>
<accession>A0A426ZNL5</accession>
<dbReference type="Proteomes" id="UP000287651">
    <property type="component" value="Unassembled WGS sequence"/>
</dbReference>
<proteinExistence type="predicted"/>
<reference evidence="1 2" key="1">
    <citation type="journal article" date="2014" name="Agronomy (Basel)">
        <title>A Draft Genome Sequence for Ensete ventricosum, the Drought-Tolerant Tree Against Hunger.</title>
        <authorList>
            <person name="Harrison J."/>
            <person name="Moore K.A."/>
            <person name="Paszkiewicz K."/>
            <person name="Jones T."/>
            <person name="Grant M."/>
            <person name="Ambacheew D."/>
            <person name="Muzemil S."/>
            <person name="Studholme D.J."/>
        </authorList>
    </citation>
    <scope>NUCLEOTIDE SEQUENCE [LARGE SCALE GENOMIC DNA]</scope>
</reference>
<dbReference type="AlphaFoldDB" id="A0A426ZNL5"/>
<gene>
    <name evidence="1" type="ORF">B296_00014671</name>
</gene>
<dbReference type="EMBL" id="AMZH03005780">
    <property type="protein sequence ID" value="RRT65525.1"/>
    <property type="molecule type" value="Genomic_DNA"/>
</dbReference>
<comment type="caution">
    <text evidence="1">The sequence shown here is derived from an EMBL/GenBank/DDBJ whole genome shotgun (WGS) entry which is preliminary data.</text>
</comment>
<name>A0A426ZNL5_ENSVE</name>
<organism evidence="1 2">
    <name type="scientific">Ensete ventricosum</name>
    <name type="common">Abyssinian banana</name>
    <name type="synonym">Musa ensete</name>
    <dbReference type="NCBI Taxonomy" id="4639"/>
    <lineage>
        <taxon>Eukaryota</taxon>
        <taxon>Viridiplantae</taxon>
        <taxon>Streptophyta</taxon>
        <taxon>Embryophyta</taxon>
        <taxon>Tracheophyta</taxon>
        <taxon>Spermatophyta</taxon>
        <taxon>Magnoliopsida</taxon>
        <taxon>Liliopsida</taxon>
        <taxon>Zingiberales</taxon>
        <taxon>Musaceae</taxon>
        <taxon>Ensete</taxon>
    </lineage>
</organism>